<evidence type="ECO:0000313" key="3">
    <source>
        <dbReference type="Proteomes" id="UP000738325"/>
    </source>
</evidence>
<reference evidence="2" key="1">
    <citation type="journal article" date="2020" name="Fungal Divers.">
        <title>Resolving the Mortierellaceae phylogeny through synthesis of multi-gene phylogenetics and phylogenomics.</title>
        <authorList>
            <person name="Vandepol N."/>
            <person name="Liber J."/>
            <person name="Desiro A."/>
            <person name="Na H."/>
            <person name="Kennedy M."/>
            <person name="Barry K."/>
            <person name="Grigoriev I.V."/>
            <person name="Miller A.N."/>
            <person name="O'Donnell K."/>
            <person name="Stajich J.E."/>
            <person name="Bonito G."/>
        </authorList>
    </citation>
    <scope>NUCLEOTIDE SEQUENCE</scope>
    <source>
        <strain evidence="2">REB-010B</strain>
    </source>
</reference>
<sequence>MVSARLTPEDRIRVEARDPGNPNYCPACLTKAMHNHFPHACAAKMDPLEAATRPGGHRPDEMRCVCLSFMDVSWMKLDCEQECIYVNDSEAMSSFVHSKDIPGCDKYVDFDTGEEKEIEGFAKKDPTYQPETFVNETVVENESLETETETNKDEAAKVQDREVEREAEVQDNLVDVGKEATQEEPTIAEVNADDFKVQQEVKENEQVKLEKGVRDESGVKDEL</sequence>
<proteinExistence type="predicted"/>
<evidence type="ECO:0000256" key="1">
    <source>
        <dbReference type="SAM" id="MobiDB-lite"/>
    </source>
</evidence>
<dbReference type="OrthoDB" id="2429018at2759"/>
<comment type="caution">
    <text evidence="2">The sequence shown here is derived from an EMBL/GenBank/DDBJ whole genome shotgun (WGS) entry which is preliminary data.</text>
</comment>
<feature type="region of interest" description="Disordered" evidence="1">
    <location>
        <begin position="143"/>
        <end position="168"/>
    </location>
</feature>
<evidence type="ECO:0000313" key="2">
    <source>
        <dbReference type="EMBL" id="KAG0325166.1"/>
    </source>
</evidence>
<protein>
    <submittedName>
        <fullName evidence="2">Uncharacterized protein</fullName>
    </submittedName>
</protein>
<dbReference type="Proteomes" id="UP000738325">
    <property type="component" value="Unassembled WGS sequence"/>
</dbReference>
<name>A0A9P6RRW7_9FUNG</name>
<organism evidence="2 3">
    <name type="scientific">Dissophora globulifera</name>
    <dbReference type="NCBI Taxonomy" id="979702"/>
    <lineage>
        <taxon>Eukaryota</taxon>
        <taxon>Fungi</taxon>
        <taxon>Fungi incertae sedis</taxon>
        <taxon>Mucoromycota</taxon>
        <taxon>Mortierellomycotina</taxon>
        <taxon>Mortierellomycetes</taxon>
        <taxon>Mortierellales</taxon>
        <taxon>Mortierellaceae</taxon>
        <taxon>Dissophora</taxon>
    </lineage>
</organism>
<dbReference type="EMBL" id="JAAAIP010000123">
    <property type="protein sequence ID" value="KAG0325166.1"/>
    <property type="molecule type" value="Genomic_DNA"/>
</dbReference>
<feature type="compositionally biased region" description="Basic and acidic residues" evidence="1">
    <location>
        <begin position="149"/>
        <end position="168"/>
    </location>
</feature>
<keyword evidence="3" id="KW-1185">Reference proteome</keyword>
<gene>
    <name evidence="2" type="ORF">BGZ99_001007</name>
</gene>
<dbReference type="AlphaFoldDB" id="A0A9P6RRW7"/>
<accession>A0A9P6RRW7</accession>